<proteinExistence type="predicted"/>
<dbReference type="RefSeq" id="WP_184676998.1">
    <property type="nucleotide sequence ID" value="NZ_JACHGY010000001.1"/>
</dbReference>
<evidence type="ECO:0000313" key="2">
    <source>
        <dbReference type="EMBL" id="MBB6429419.1"/>
    </source>
</evidence>
<organism evidence="2 3">
    <name type="scientific">Algisphaera agarilytica</name>
    <dbReference type="NCBI Taxonomy" id="1385975"/>
    <lineage>
        <taxon>Bacteria</taxon>
        <taxon>Pseudomonadati</taxon>
        <taxon>Planctomycetota</taxon>
        <taxon>Phycisphaerae</taxon>
        <taxon>Phycisphaerales</taxon>
        <taxon>Phycisphaeraceae</taxon>
        <taxon>Algisphaera</taxon>
    </lineage>
</organism>
<gene>
    <name evidence="2" type="ORF">HNQ40_001225</name>
</gene>
<evidence type="ECO:0000256" key="1">
    <source>
        <dbReference type="SAM" id="SignalP"/>
    </source>
</evidence>
<protein>
    <submittedName>
        <fullName evidence="2">Uncharacterized protein</fullName>
    </submittedName>
</protein>
<dbReference type="AlphaFoldDB" id="A0A7X0LK37"/>
<feature type="chain" id="PRO_5031351247" evidence="1">
    <location>
        <begin position="24"/>
        <end position="237"/>
    </location>
</feature>
<sequence>MNTTLRSLATLVLALGLITPAWADPGEKVAQRYGIDQWDQIASIEFTFNVKRPNGDTTARGWVWRPHLGEVERVIEKGEGDIEVFTFNLQDTQDLEVQATKQAHRQFINDSYWFLFPFQLVWSDPTVTDEGTAALRIGEGQATKLITQWPEVGGYTPGDAYDLYLGEDGLIQQWVFRKGGKTDGGFATTWEEHKQLGPIIVSLDHYSGNREFRLFFTDVKATLVDGTVVEPQPIAEP</sequence>
<feature type="signal peptide" evidence="1">
    <location>
        <begin position="1"/>
        <end position="23"/>
    </location>
</feature>
<name>A0A7X0LK37_9BACT</name>
<evidence type="ECO:0000313" key="3">
    <source>
        <dbReference type="Proteomes" id="UP000541810"/>
    </source>
</evidence>
<accession>A0A7X0LK37</accession>
<keyword evidence="1" id="KW-0732">Signal</keyword>
<dbReference type="EMBL" id="JACHGY010000001">
    <property type="protein sequence ID" value="MBB6429419.1"/>
    <property type="molecule type" value="Genomic_DNA"/>
</dbReference>
<comment type="caution">
    <text evidence="2">The sequence shown here is derived from an EMBL/GenBank/DDBJ whole genome shotgun (WGS) entry which is preliminary data.</text>
</comment>
<dbReference type="Proteomes" id="UP000541810">
    <property type="component" value="Unassembled WGS sequence"/>
</dbReference>
<reference evidence="2 3" key="1">
    <citation type="submission" date="2020-08" db="EMBL/GenBank/DDBJ databases">
        <title>Genomic Encyclopedia of Type Strains, Phase IV (KMG-IV): sequencing the most valuable type-strain genomes for metagenomic binning, comparative biology and taxonomic classification.</title>
        <authorList>
            <person name="Goeker M."/>
        </authorList>
    </citation>
    <scope>NUCLEOTIDE SEQUENCE [LARGE SCALE GENOMIC DNA]</scope>
    <source>
        <strain evidence="2 3">DSM 103725</strain>
    </source>
</reference>
<keyword evidence="3" id="KW-1185">Reference proteome</keyword>